<evidence type="ECO:0000256" key="1">
    <source>
        <dbReference type="ARBA" id="ARBA00004651"/>
    </source>
</evidence>
<gene>
    <name evidence="9" type="ORF">SAMN05421791_11120</name>
</gene>
<dbReference type="RefSeq" id="WP_090290375.1">
    <property type="nucleotide sequence ID" value="NZ_FNCK01000011.1"/>
</dbReference>
<feature type="transmembrane region" description="Helical" evidence="8">
    <location>
        <begin position="99"/>
        <end position="120"/>
    </location>
</feature>
<dbReference type="InterPro" id="IPR004776">
    <property type="entry name" value="Mem_transp_PIN-like"/>
</dbReference>
<keyword evidence="4" id="KW-1003">Cell membrane</keyword>
<evidence type="ECO:0000256" key="8">
    <source>
        <dbReference type="SAM" id="Phobius"/>
    </source>
</evidence>
<feature type="transmembrane region" description="Helical" evidence="8">
    <location>
        <begin position="284"/>
        <end position="302"/>
    </location>
</feature>
<evidence type="ECO:0000313" key="10">
    <source>
        <dbReference type="Proteomes" id="UP000199708"/>
    </source>
</evidence>
<comment type="similarity">
    <text evidence="2">Belongs to the auxin efflux carrier (TC 2.A.69) family.</text>
</comment>
<dbReference type="InterPro" id="IPR038770">
    <property type="entry name" value="Na+/solute_symporter_sf"/>
</dbReference>
<feature type="transmembrane region" description="Helical" evidence="8">
    <location>
        <begin position="251"/>
        <end position="272"/>
    </location>
</feature>
<keyword evidence="6 8" id="KW-1133">Transmembrane helix</keyword>
<evidence type="ECO:0008006" key="11">
    <source>
        <dbReference type="Google" id="ProtNLM"/>
    </source>
</evidence>
<keyword evidence="3" id="KW-0813">Transport</keyword>
<evidence type="ECO:0000313" key="9">
    <source>
        <dbReference type="EMBL" id="SDG49288.1"/>
    </source>
</evidence>
<dbReference type="Proteomes" id="UP000199708">
    <property type="component" value="Unassembled WGS sequence"/>
</dbReference>
<protein>
    <recommendedName>
        <fullName evidence="11">AEC family transporter</fullName>
    </recommendedName>
</protein>
<feature type="transmembrane region" description="Helical" evidence="8">
    <location>
        <begin position="37"/>
        <end position="56"/>
    </location>
</feature>
<dbReference type="PANTHER" id="PTHR36838:SF1">
    <property type="entry name" value="SLR1864 PROTEIN"/>
    <property type="match status" value="1"/>
</dbReference>
<evidence type="ECO:0000256" key="7">
    <source>
        <dbReference type="ARBA" id="ARBA00023136"/>
    </source>
</evidence>
<feature type="transmembrane region" description="Helical" evidence="8">
    <location>
        <begin position="6"/>
        <end position="25"/>
    </location>
</feature>
<feature type="transmembrane region" description="Helical" evidence="8">
    <location>
        <begin position="168"/>
        <end position="187"/>
    </location>
</feature>
<keyword evidence="5 8" id="KW-0812">Transmembrane</keyword>
<keyword evidence="10" id="KW-1185">Reference proteome</keyword>
<feature type="transmembrane region" description="Helical" evidence="8">
    <location>
        <begin position="62"/>
        <end position="87"/>
    </location>
</feature>
<dbReference type="GO" id="GO:0055085">
    <property type="term" value="P:transmembrane transport"/>
    <property type="evidence" value="ECO:0007669"/>
    <property type="project" value="InterPro"/>
</dbReference>
<evidence type="ECO:0000256" key="4">
    <source>
        <dbReference type="ARBA" id="ARBA00022475"/>
    </source>
</evidence>
<accession>A0A1G7UPL7</accession>
<comment type="subcellular location">
    <subcellularLocation>
        <location evidence="1">Cell membrane</location>
        <topology evidence="1">Multi-pass membrane protein</topology>
    </subcellularLocation>
</comment>
<feature type="transmembrane region" description="Helical" evidence="8">
    <location>
        <begin position="223"/>
        <end position="245"/>
    </location>
</feature>
<dbReference type="GO" id="GO:0005886">
    <property type="term" value="C:plasma membrane"/>
    <property type="evidence" value="ECO:0007669"/>
    <property type="project" value="UniProtKB-SubCell"/>
</dbReference>
<dbReference type="AlphaFoldDB" id="A0A1G7UPL7"/>
<dbReference type="EMBL" id="FNCK01000011">
    <property type="protein sequence ID" value="SDG49288.1"/>
    <property type="molecule type" value="Genomic_DNA"/>
</dbReference>
<dbReference type="STRING" id="120956.SAMN05421791_11120"/>
<dbReference type="Gene3D" id="1.20.1530.20">
    <property type="match status" value="1"/>
</dbReference>
<evidence type="ECO:0000256" key="2">
    <source>
        <dbReference type="ARBA" id="ARBA00010145"/>
    </source>
</evidence>
<name>A0A1G7UPL7_9LACT</name>
<dbReference type="PANTHER" id="PTHR36838">
    <property type="entry name" value="AUXIN EFFLUX CARRIER FAMILY PROTEIN"/>
    <property type="match status" value="1"/>
</dbReference>
<reference evidence="9 10" key="1">
    <citation type="submission" date="2016-10" db="EMBL/GenBank/DDBJ databases">
        <authorList>
            <person name="de Groot N.N."/>
        </authorList>
    </citation>
    <scope>NUCLEOTIDE SEQUENCE [LARGE SCALE GENOMIC DNA]</scope>
    <source>
        <strain evidence="9 10">ATCC BAA-466</strain>
    </source>
</reference>
<evidence type="ECO:0000256" key="3">
    <source>
        <dbReference type="ARBA" id="ARBA00022448"/>
    </source>
</evidence>
<dbReference type="OrthoDB" id="9798064at2"/>
<keyword evidence="7 8" id="KW-0472">Membrane</keyword>
<proteinExistence type="inferred from homology"/>
<sequence>MATFFEMLSIQLVLIIYVLAGVLAYKKGMITDQNRPGLIKLIVEILVPALIFKSFFNITWDIIALSFQTLIIATVIYTTITLVGGYFYRDLPEKQAKILHYATLCNSAGFAGLPIVTSLFGELGSILAAVYLIPHRIFTYTIGISLLVKQEKDLKTTLLSFIKNPMILAVFFGLIMGLSQIQLPTFIVNSLNGLSGTVTPLSMVAIGSIIGSVKMEALFEKAVLRFVWVRMLFIPLIVLMVLKVMHVDQQVVGMCVVMATMPAGATTPILAAKYDLDVALASKLTFVSIILSLFLSPAFLAFV</sequence>
<evidence type="ECO:0000256" key="6">
    <source>
        <dbReference type="ARBA" id="ARBA00022989"/>
    </source>
</evidence>
<feature type="transmembrane region" description="Helical" evidence="8">
    <location>
        <begin position="126"/>
        <end position="148"/>
    </location>
</feature>
<organism evidence="9 10">
    <name type="scientific">Facklamia miroungae</name>
    <dbReference type="NCBI Taxonomy" id="120956"/>
    <lineage>
        <taxon>Bacteria</taxon>
        <taxon>Bacillati</taxon>
        <taxon>Bacillota</taxon>
        <taxon>Bacilli</taxon>
        <taxon>Lactobacillales</taxon>
        <taxon>Aerococcaceae</taxon>
        <taxon>Facklamia</taxon>
    </lineage>
</organism>
<evidence type="ECO:0000256" key="5">
    <source>
        <dbReference type="ARBA" id="ARBA00022692"/>
    </source>
</evidence>
<feature type="transmembrane region" description="Helical" evidence="8">
    <location>
        <begin position="193"/>
        <end position="211"/>
    </location>
</feature>
<dbReference type="Pfam" id="PF03547">
    <property type="entry name" value="Mem_trans"/>
    <property type="match status" value="1"/>
</dbReference>